<keyword evidence="2" id="KW-0675">Receptor</keyword>
<sequence length="251" mass="28849">MRKNSNAILCIEKDGELIDEVDKIKEGLFYHFNAQFQSYRKKRPDMKNFEFKQLLQTEADSLTKEFTEEEIRQAVWANLIGRLHYKVLSKVLATKLKEGGKSFFEQILDSVMIANEVIDEARRLKSSVDWGFLDFVTKKMNFPSKWREWIRECVSSAMVSVLINGSPSIEFTMERALRQGDPLSPFLFLLVAEGLNVLISKAVFDKSFLGYGVGRAENVTLSHLQFADDTLIIGRKCWDNILAMKGYVEIV</sequence>
<dbReference type="EMBL" id="ASHM01008858">
    <property type="protein sequence ID" value="PNY16850.1"/>
    <property type="molecule type" value="Genomic_DNA"/>
</dbReference>
<evidence type="ECO:0000313" key="2">
    <source>
        <dbReference type="EMBL" id="PNY16850.1"/>
    </source>
</evidence>
<organism evidence="2 3">
    <name type="scientific">Trifolium pratense</name>
    <name type="common">Red clover</name>
    <dbReference type="NCBI Taxonomy" id="57577"/>
    <lineage>
        <taxon>Eukaryota</taxon>
        <taxon>Viridiplantae</taxon>
        <taxon>Streptophyta</taxon>
        <taxon>Embryophyta</taxon>
        <taxon>Tracheophyta</taxon>
        <taxon>Spermatophyta</taxon>
        <taxon>Magnoliopsida</taxon>
        <taxon>eudicotyledons</taxon>
        <taxon>Gunneridae</taxon>
        <taxon>Pentapetalae</taxon>
        <taxon>rosids</taxon>
        <taxon>fabids</taxon>
        <taxon>Fabales</taxon>
        <taxon>Fabaceae</taxon>
        <taxon>Papilionoideae</taxon>
        <taxon>50 kb inversion clade</taxon>
        <taxon>NPAAA clade</taxon>
        <taxon>Hologalegina</taxon>
        <taxon>IRL clade</taxon>
        <taxon>Trifolieae</taxon>
        <taxon>Trifolium</taxon>
    </lineage>
</organism>
<evidence type="ECO:0000313" key="3">
    <source>
        <dbReference type="Proteomes" id="UP000236291"/>
    </source>
</evidence>
<evidence type="ECO:0000259" key="1">
    <source>
        <dbReference type="Pfam" id="PF00078"/>
    </source>
</evidence>
<dbReference type="Proteomes" id="UP000236291">
    <property type="component" value="Unassembled WGS sequence"/>
</dbReference>
<feature type="domain" description="Reverse transcriptase" evidence="1">
    <location>
        <begin position="127"/>
        <end position="235"/>
    </location>
</feature>
<proteinExistence type="predicted"/>
<dbReference type="GO" id="GO:0016301">
    <property type="term" value="F:kinase activity"/>
    <property type="evidence" value="ECO:0007669"/>
    <property type="project" value="UniProtKB-KW"/>
</dbReference>
<accession>A0A2K3PNI4</accession>
<comment type="caution">
    <text evidence="2">The sequence shown here is derived from an EMBL/GenBank/DDBJ whole genome shotgun (WGS) entry which is preliminary data.</text>
</comment>
<dbReference type="STRING" id="57577.A0A2K3PNI4"/>
<dbReference type="PANTHER" id="PTHR46890:SF1">
    <property type="entry name" value="REVERSE TRANSCRIPTASE DOMAIN-CONTAINING PROTEIN"/>
    <property type="match status" value="1"/>
</dbReference>
<dbReference type="InterPro" id="IPR000477">
    <property type="entry name" value="RT_dom"/>
</dbReference>
<name>A0A2K3PNI4_TRIPR</name>
<gene>
    <name evidence="2" type="ORF">L195_g013577</name>
</gene>
<dbReference type="Pfam" id="PF00078">
    <property type="entry name" value="RVT_1"/>
    <property type="match status" value="1"/>
</dbReference>
<protein>
    <submittedName>
        <fullName evidence="2">Cysteine-rich receptor-like protein kinase</fullName>
    </submittedName>
</protein>
<dbReference type="AlphaFoldDB" id="A0A2K3PNI4"/>
<keyword evidence="2" id="KW-0418">Kinase</keyword>
<keyword evidence="2" id="KW-0808">Transferase</keyword>
<reference evidence="2 3" key="2">
    <citation type="journal article" date="2017" name="Front. Plant Sci.">
        <title>Gene Classification and Mining of Molecular Markers Useful in Red Clover (Trifolium pratense) Breeding.</title>
        <authorList>
            <person name="Istvanek J."/>
            <person name="Dluhosova J."/>
            <person name="Dluhos P."/>
            <person name="Patkova L."/>
            <person name="Nedelnik J."/>
            <person name="Repkova J."/>
        </authorList>
    </citation>
    <scope>NUCLEOTIDE SEQUENCE [LARGE SCALE GENOMIC DNA]</scope>
    <source>
        <strain evidence="3">cv. Tatra</strain>
        <tissue evidence="2">Young leaves</tissue>
    </source>
</reference>
<reference evidence="2 3" key="1">
    <citation type="journal article" date="2014" name="Am. J. Bot.">
        <title>Genome assembly and annotation for red clover (Trifolium pratense; Fabaceae).</title>
        <authorList>
            <person name="Istvanek J."/>
            <person name="Jaros M."/>
            <person name="Krenek A."/>
            <person name="Repkova J."/>
        </authorList>
    </citation>
    <scope>NUCLEOTIDE SEQUENCE [LARGE SCALE GENOMIC DNA]</scope>
    <source>
        <strain evidence="3">cv. Tatra</strain>
        <tissue evidence="2">Young leaves</tissue>
    </source>
</reference>
<dbReference type="PANTHER" id="PTHR46890">
    <property type="entry name" value="NON-LTR RETROLELEMENT REVERSE TRANSCRIPTASE-LIKE PROTEIN-RELATED"/>
    <property type="match status" value="1"/>
</dbReference>
<dbReference type="InterPro" id="IPR052343">
    <property type="entry name" value="Retrotransposon-Effector_Assoc"/>
</dbReference>